<dbReference type="Pfam" id="PF01368">
    <property type="entry name" value="DHH"/>
    <property type="match status" value="1"/>
</dbReference>
<sequence length="428" mass="46885">MAFPRNSIRSFLAHAKISLRTAITSNQKVTFVIGNESADLDSLTSSLLYAYIRSQNPPPHAFSPLYIPITNIPAADIQLRPEFLALLPHANLQPQHLITLSDLPDLHAIDQQLRPENTQWVLVDHNALLGRLGQIYGSRVAGVIDHHDEENKVPADTAPEPRVIEKAGSCSSLVAEYCRSSWDALASAGQRTSGAAAAQDDSGAGVVNDAAQTQLWDAQVAKLALASVLVDTTNLTAETKTTVHDVKAVEYLEARINVCLRTSVEFSRDAFFAEIDGAKKDIGALALRDILRKDYKEWDEDGVRLGISSVVKPLGFLKAKAGEERGGEKPFSTALEEFIKEKEVDMYAVMTAFADEGGEFKRELLLWGANGKGADFAQKFVQDASEELGLKDMGIGCLSMDGWKKVWWQENAAASRKQVGPLLRKNMR</sequence>
<dbReference type="PANTHER" id="PTHR12112">
    <property type="entry name" value="BNIP - RELATED"/>
    <property type="match status" value="1"/>
</dbReference>
<organism evidence="6 7">
    <name type="scientific">Saccharata proteae CBS 121410</name>
    <dbReference type="NCBI Taxonomy" id="1314787"/>
    <lineage>
        <taxon>Eukaryota</taxon>
        <taxon>Fungi</taxon>
        <taxon>Dikarya</taxon>
        <taxon>Ascomycota</taxon>
        <taxon>Pezizomycotina</taxon>
        <taxon>Dothideomycetes</taxon>
        <taxon>Dothideomycetes incertae sedis</taxon>
        <taxon>Botryosphaeriales</taxon>
        <taxon>Saccharataceae</taxon>
        <taxon>Saccharata</taxon>
    </lineage>
</organism>
<dbReference type="SUPFAM" id="SSF64182">
    <property type="entry name" value="DHH phosphoesterases"/>
    <property type="match status" value="1"/>
</dbReference>
<dbReference type="EMBL" id="ML978712">
    <property type="protein sequence ID" value="KAF2090680.1"/>
    <property type="molecule type" value="Genomic_DNA"/>
</dbReference>
<evidence type="ECO:0000256" key="4">
    <source>
        <dbReference type="ARBA" id="ARBA00023211"/>
    </source>
</evidence>
<gene>
    <name evidence="6" type="ORF">K490DRAFT_71040</name>
</gene>
<evidence type="ECO:0000256" key="1">
    <source>
        <dbReference type="ARBA" id="ARBA00001936"/>
    </source>
</evidence>
<protein>
    <submittedName>
        <fullName evidence="6">Exopolyphosphatase-like protein</fullName>
    </submittedName>
</protein>
<dbReference type="AlphaFoldDB" id="A0A9P4HWU2"/>
<keyword evidence="4" id="KW-0464">Manganese</keyword>
<evidence type="ECO:0000256" key="3">
    <source>
        <dbReference type="ARBA" id="ARBA00022801"/>
    </source>
</evidence>
<dbReference type="InterPro" id="IPR004097">
    <property type="entry name" value="DHHA2"/>
</dbReference>
<dbReference type="InterPro" id="IPR038763">
    <property type="entry name" value="DHH_sf"/>
</dbReference>
<dbReference type="InterPro" id="IPR001667">
    <property type="entry name" value="DDH_dom"/>
</dbReference>
<dbReference type="Gene3D" id="3.10.310.20">
    <property type="entry name" value="DHHA2 domain"/>
    <property type="match status" value="1"/>
</dbReference>
<feature type="domain" description="DHHA2" evidence="5">
    <location>
        <begin position="272"/>
        <end position="427"/>
    </location>
</feature>
<reference evidence="6" key="1">
    <citation type="journal article" date="2020" name="Stud. Mycol.">
        <title>101 Dothideomycetes genomes: a test case for predicting lifestyles and emergence of pathogens.</title>
        <authorList>
            <person name="Haridas S."/>
            <person name="Albert R."/>
            <person name="Binder M."/>
            <person name="Bloem J."/>
            <person name="Labutti K."/>
            <person name="Salamov A."/>
            <person name="Andreopoulos B."/>
            <person name="Baker S."/>
            <person name="Barry K."/>
            <person name="Bills G."/>
            <person name="Bluhm B."/>
            <person name="Cannon C."/>
            <person name="Castanera R."/>
            <person name="Culley D."/>
            <person name="Daum C."/>
            <person name="Ezra D."/>
            <person name="Gonzalez J."/>
            <person name="Henrissat B."/>
            <person name="Kuo A."/>
            <person name="Liang C."/>
            <person name="Lipzen A."/>
            <person name="Lutzoni F."/>
            <person name="Magnuson J."/>
            <person name="Mondo S."/>
            <person name="Nolan M."/>
            <person name="Ohm R."/>
            <person name="Pangilinan J."/>
            <person name="Park H.-J."/>
            <person name="Ramirez L."/>
            <person name="Alfaro M."/>
            <person name="Sun H."/>
            <person name="Tritt A."/>
            <person name="Yoshinaga Y."/>
            <person name="Zwiers L.-H."/>
            <person name="Turgeon B."/>
            <person name="Goodwin S."/>
            <person name="Spatafora J."/>
            <person name="Crous P."/>
            <person name="Grigoriev I."/>
        </authorList>
    </citation>
    <scope>NUCLEOTIDE SEQUENCE</scope>
    <source>
        <strain evidence="6">CBS 121410</strain>
    </source>
</reference>
<name>A0A9P4HWU2_9PEZI</name>
<dbReference type="SMART" id="SM01131">
    <property type="entry name" value="DHHA2"/>
    <property type="match status" value="1"/>
</dbReference>
<dbReference type="OrthoDB" id="374045at2759"/>
<dbReference type="PANTHER" id="PTHR12112:SF39">
    <property type="entry name" value="EG:152A3.5 PROTEIN (FBGN0003116_PN PROTEIN)"/>
    <property type="match status" value="1"/>
</dbReference>
<comment type="caution">
    <text evidence="6">The sequence shown here is derived from an EMBL/GenBank/DDBJ whole genome shotgun (WGS) entry which is preliminary data.</text>
</comment>
<accession>A0A9P4HWU2</accession>
<evidence type="ECO:0000313" key="6">
    <source>
        <dbReference type="EMBL" id="KAF2090680.1"/>
    </source>
</evidence>
<dbReference type="GO" id="GO:0046872">
    <property type="term" value="F:metal ion binding"/>
    <property type="evidence" value="ECO:0007669"/>
    <property type="project" value="UniProtKB-KW"/>
</dbReference>
<keyword evidence="3" id="KW-0378">Hydrolase</keyword>
<dbReference type="Gene3D" id="3.90.1640.10">
    <property type="entry name" value="inorganic pyrophosphatase (n-terminal core)"/>
    <property type="match status" value="1"/>
</dbReference>
<dbReference type="Pfam" id="PF02833">
    <property type="entry name" value="DHHA2"/>
    <property type="match status" value="1"/>
</dbReference>
<dbReference type="Proteomes" id="UP000799776">
    <property type="component" value="Unassembled WGS sequence"/>
</dbReference>
<evidence type="ECO:0000256" key="2">
    <source>
        <dbReference type="ARBA" id="ARBA00022723"/>
    </source>
</evidence>
<dbReference type="InterPro" id="IPR038222">
    <property type="entry name" value="DHHA2_dom_sf"/>
</dbReference>
<evidence type="ECO:0000313" key="7">
    <source>
        <dbReference type="Proteomes" id="UP000799776"/>
    </source>
</evidence>
<evidence type="ECO:0000259" key="5">
    <source>
        <dbReference type="SMART" id="SM01131"/>
    </source>
</evidence>
<keyword evidence="2" id="KW-0479">Metal-binding</keyword>
<dbReference type="GO" id="GO:0004309">
    <property type="term" value="F:exopolyphosphatase activity"/>
    <property type="evidence" value="ECO:0007669"/>
    <property type="project" value="TreeGrafter"/>
</dbReference>
<keyword evidence="7" id="KW-1185">Reference proteome</keyword>
<proteinExistence type="predicted"/>
<comment type="cofactor">
    <cofactor evidence="1">
        <name>Mn(2+)</name>
        <dbReference type="ChEBI" id="CHEBI:29035"/>
    </cofactor>
</comment>
<dbReference type="GO" id="GO:0005737">
    <property type="term" value="C:cytoplasm"/>
    <property type="evidence" value="ECO:0007669"/>
    <property type="project" value="InterPro"/>
</dbReference>